<sequence>MVDSLYLLFLNRQWNLFFQIFQFFLLNENISKPKSAK</sequence>
<dbReference type="EMBL" id="AHOR02000035">
    <property type="protein sequence ID" value="EMF81454.1"/>
    <property type="molecule type" value="Genomic_DNA"/>
</dbReference>
<organism evidence="1 2">
    <name type="scientific">Leptospira weilii serovar Topaz str. LT2116</name>
    <dbReference type="NCBI Taxonomy" id="1088540"/>
    <lineage>
        <taxon>Bacteria</taxon>
        <taxon>Pseudomonadati</taxon>
        <taxon>Spirochaetota</taxon>
        <taxon>Spirochaetia</taxon>
        <taxon>Leptospirales</taxon>
        <taxon>Leptospiraceae</taxon>
        <taxon>Leptospira</taxon>
    </lineage>
</organism>
<dbReference type="AlphaFoldDB" id="M3G651"/>
<gene>
    <name evidence="1" type="ORF">LEP1GSC188_4962</name>
</gene>
<evidence type="ECO:0000313" key="1">
    <source>
        <dbReference type="EMBL" id="EMF81454.1"/>
    </source>
</evidence>
<evidence type="ECO:0000313" key="2">
    <source>
        <dbReference type="Proteomes" id="UP000011770"/>
    </source>
</evidence>
<name>M3G651_9LEPT</name>
<protein>
    <submittedName>
        <fullName evidence="1">Uncharacterized protein</fullName>
    </submittedName>
</protein>
<proteinExistence type="predicted"/>
<comment type="caution">
    <text evidence="1">The sequence shown here is derived from an EMBL/GenBank/DDBJ whole genome shotgun (WGS) entry which is preliminary data.</text>
</comment>
<reference evidence="1 2" key="1">
    <citation type="submission" date="2013-01" db="EMBL/GenBank/DDBJ databases">
        <authorList>
            <person name="Harkins D.M."/>
            <person name="Durkin A.S."/>
            <person name="Brinkac L.M."/>
            <person name="Haft D.H."/>
            <person name="Selengut J.D."/>
            <person name="Sanka R."/>
            <person name="DePew J."/>
            <person name="Purushe J."/>
            <person name="Tulsiani S.M."/>
            <person name="Graham G.C."/>
            <person name="Burns M.-A."/>
            <person name="Dohnt M.F."/>
            <person name="Smythe L.D."/>
            <person name="McKay D.B."/>
            <person name="Craig S.B."/>
            <person name="Vinetz J.M."/>
            <person name="Sutton G.G."/>
            <person name="Nierman W.C."/>
            <person name="Fouts D.E."/>
        </authorList>
    </citation>
    <scope>NUCLEOTIDE SEQUENCE [LARGE SCALE GENOMIC DNA]</scope>
    <source>
        <strain evidence="1 2">LT2116</strain>
    </source>
</reference>
<dbReference type="Proteomes" id="UP000011770">
    <property type="component" value="Unassembled WGS sequence"/>
</dbReference>
<accession>M3G651</accession>